<protein>
    <submittedName>
        <fullName evidence="2">Uncharacterized protein</fullName>
    </submittedName>
</protein>
<geneLocation type="plasmid" evidence="2 3">
    <name>pNATPE01</name>
</geneLocation>
<name>L0JTL5_NATP1</name>
<gene>
    <name evidence="2" type="ordered locus">Natpe_4007</name>
</gene>
<proteinExistence type="predicted"/>
<dbReference type="AlphaFoldDB" id="L0JTL5"/>
<organism evidence="2 3">
    <name type="scientific">Natrinema pellirubrum (strain DSM 15624 / CIP 106293 / JCM 10476 / NCIMB 786 / 157)</name>
    <dbReference type="NCBI Taxonomy" id="797303"/>
    <lineage>
        <taxon>Archaea</taxon>
        <taxon>Methanobacteriati</taxon>
        <taxon>Methanobacteriota</taxon>
        <taxon>Stenosarchaea group</taxon>
        <taxon>Halobacteria</taxon>
        <taxon>Halobacteriales</taxon>
        <taxon>Natrialbaceae</taxon>
        <taxon>Natrinema</taxon>
    </lineage>
</organism>
<keyword evidence="2" id="KW-0614">Plasmid</keyword>
<dbReference type="HOGENOM" id="CLU_2968552_0_0_2"/>
<dbReference type="RefSeq" id="WP_015310264.1">
    <property type="nucleotide sequence ID" value="NZ_AOIE01000054.1"/>
</dbReference>
<feature type="region of interest" description="Disordered" evidence="1">
    <location>
        <begin position="27"/>
        <end position="58"/>
    </location>
</feature>
<dbReference type="KEGG" id="npe:Natpe_4007"/>
<dbReference type="eggNOG" id="arCOG11793">
    <property type="taxonomic scope" value="Archaea"/>
</dbReference>
<accession>L0JTL5</accession>
<evidence type="ECO:0000256" key="1">
    <source>
        <dbReference type="SAM" id="MobiDB-lite"/>
    </source>
</evidence>
<sequence length="58" mass="6671">MDRRKRLGLRLHRALLYWGLLRHPRGRAAAREQYTPTGKRRDQDSPANADAAGDRSDT</sequence>
<dbReference type="Proteomes" id="UP000010843">
    <property type="component" value="Plasmid pNATPE01"/>
</dbReference>
<reference evidence="3" key="1">
    <citation type="submission" date="2012-02" db="EMBL/GenBank/DDBJ databases">
        <title>Complete sequence of plasmid 1 of Natrinema pellirubrum DSM 15624.</title>
        <authorList>
            <person name="Lucas S."/>
            <person name="Han J."/>
            <person name="Lapidus A."/>
            <person name="Cheng J.-F."/>
            <person name="Goodwin L."/>
            <person name="Pitluck S."/>
            <person name="Peters L."/>
            <person name="Teshima H."/>
            <person name="Detter J.C."/>
            <person name="Han C."/>
            <person name="Tapia R."/>
            <person name="Land M."/>
            <person name="Hauser L."/>
            <person name="Kyrpides N."/>
            <person name="Ivanova N."/>
            <person name="Pagani I."/>
            <person name="Sproer C."/>
            <person name="Anderson I."/>
            <person name="Woyke T."/>
        </authorList>
    </citation>
    <scope>NUCLEOTIDE SEQUENCE [LARGE SCALE GENOMIC DNA]</scope>
    <source>
        <strain evidence="3">DSM 15624 / JCM 10476 / NCIMB 786</strain>
        <plasmid evidence="3">pNATPE01</plasmid>
    </source>
</reference>
<evidence type="ECO:0000313" key="3">
    <source>
        <dbReference type="Proteomes" id="UP000010843"/>
    </source>
</evidence>
<dbReference type="EMBL" id="CP003373">
    <property type="protein sequence ID" value="AGB33741.1"/>
    <property type="molecule type" value="Genomic_DNA"/>
</dbReference>
<evidence type="ECO:0000313" key="2">
    <source>
        <dbReference type="EMBL" id="AGB33741.1"/>
    </source>
</evidence>